<dbReference type="CDD" id="cd17932">
    <property type="entry name" value="DEXQc_UvrD"/>
    <property type="match status" value="1"/>
</dbReference>
<evidence type="ECO:0000256" key="8">
    <source>
        <dbReference type="ARBA" id="ARBA00023125"/>
    </source>
</evidence>
<dbReference type="PANTHER" id="PTHR11070:SF48">
    <property type="entry name" value="ATP-DEPENDENT HELICASE_NUCLEASE SUBUNIT A"/>
    <property type="match status" value="1"/>
</dbReference>
<keyword evidence="6" id="KW-0269">Exonuclease</keyword>
<evidence type="ECO:0000256" key="10">
    <source>
        <dbReference type="ARBA" id="ARBA00023235"/>
    </source>
</evidence>
<evidence type="ECO:0000259" key="16">
    <source>
        <dbReference type="PROSITE" id="PS51217"/>
    </source>
</evidence>
<dbReference type="Pfam" id="PF12705">
    <property type="entry name" value="PDDEXK_1"/>
    <property type="match status" value="1"/>
</dbReference>
<evidence type="ECO:0000256" key="9">
    <source>
        <dbReference type="ARBA" id="ARBA00023204"/>
    </source>
</evidence>
<keyword evidence="8" id="KW-0238">DNA-binding</keyword>
<dbReference type="Pfam" id="PF13361">
    <property type="entry name" value="UvrD_C"/>
    <property type="match status" value="1"/>
</dbReference>
<keyword evidence="3" id="KW-0227">DNA damage</keyword>
<comment type="caution">
    <text evidence="14">Lacks conserved residue(s) required for the propagation of feature annotation.</text>
</comment>
<dbReference type="Gene3D" id="3.40.50.300">
    <property type="entry name" value="P-loop containing nucleotide triphosphate hydrolases"/>
    <property type="match status" value="3"/>
</dbReference>
<dbReference type="SUPFAM" id="SSF52980">
    <property type="entry name" value="Restriction endonuclease-like"/>
    <property type="match status" value="1"/>
</dbReference>
<dbReference type="InterPro" id="IPR000212">
    <property type="entry name" value="DNA_helicase_UvrD/REP"/>
</dbReference>
<dbReference type="Gene3D" id="1.10.274.50">
    <property type="match status" value="1"/>
</dbReference>
<dbReference type="EC" id="5.6.2.4" evidence="12"/>
<evidence type="ECO:0000256" key="7">
    <source>
        <dbReference type="ARBA" id="ARBA00022840"/>
    </source>
</evidence>
<sequence>MIVTFTNAASDEMKKRISDDLSKKIDENPKNFNLKRQQILLKRANIGTIDSFCNNLVKENFFNINISPNFKIAENNEISVLKEQVINKIFDELYEEHDSVFLELINIFSGDKDDNRFIEIIEKIYNFISPFPFQETWFEEKLELYNYKNLDVSKAIWGETILKYCEEILEFAIKLAENSLELSKRDIIVFEYYSEYIENILINLKDLLNNIKNRENWNILSQKINDFKCGTNKNKLKKDFKKKIKENIYSIQIENNNKEVSNVISKKLTKFFLEDSEKNTKKLYILTKKLFEIVKKFSKELDNLKLEKNLADFGDLERWTLKLLTKRDKKNNIVKSDLAKNLSEKFEEIMIDEYQDTNEIQNLIFNMISKNGKNLFLVGDVKQSIYGFRHANPENFIIKKNTYNLFDSFKSEFPVKIILDKNFRSQKNILNTINFIFECLMSERTSDINYNEEEKLTFGADYFEKNNSVELNIIYGESNISNKVIEAQNISKIISKMITKKYLIQDKNTKRPVTYKDFCILLRTTKNVSEIYSKELNKNNIPCCLESSENFFDIYEISVIISILKVIDNPLQDIPLASALMSPIFSFSSDDLSNIKLNNKNINLYFALKKEYKQNNKKCINFINKIDKYRNFASVNLIYDLINYICKDTDYISIIQTMPKGEKRFSNLKILLEFSKKFEDNINKELSEFLFFTDKLKEKNTNVLFKNDSSNVISFENQVKIMSIHKSKGLEFPICILAGCSREFNKNTDSILFNSELGLGFKLKDRTKIIKYDNLQRQAIKIKIKQQEISENLRLLYVAMTRAREKLIISAHVKNIEKYTEKLSNLNLFNKNKLIPYAVKNSKCFLDLILLCAFNSNVISNDLKEKFIPKNFWKLKLNLHDSSKNKIEEKIIETELLNFKINNDFLNKLKDRFNFKYKYDHLNKIPLKITATELIKKDAWKSYIAYSRPLFITNKSVNASERGTILHNFLYFANYKKLIENFDIHLSDLINNGFITKNQANVINKTSILKFLKSDLGSIILNSQKLFKEYRFTIDYENSILIGSIDCIFQDEQGNFNILEYKTGKINYINELKKYSRQLEIYKYAFEKCENVKIKNCVIYSFYLNKWNNFSTL</sequence>
<keyword evidence="9" id="KW-0234">DNA repair</keyword>
<organism evidence="17">
    <name type="scientific">Candidatus Paraimprobicoccus trichonymphae</name>
    <dbReference type="NCBI Taxonomy" id="3033793"/>
    <lineage>
        <taxon>Bacteria</taxon>
        <taxon>Bacillati</taxon>
        <taxon>Bacillota</taxon>
        <taxon>Clostridia</taxon>
        <taxon>Candidatus Paraimprobicoccus</taxon>
    </lineage>
</organism>
<keyword evidence="10" id="KW-0413">Isomerase</keyword>
<name>A0AA48I9K1_9FIRM</name>
<dbReference type="GO" id="GO:0000725">
    <property type="term" value="P:recombinational repair"/>
    <property type="evidence" value="ECO:0007669"/>
    <property type="project" value="TreeGrafter"/>
</dbReference>
<dbReference type="GO" id="GO:0005829">
    <property type="term" value="C:cytosol"/>
    <property type="evidence" value="ECO:0007669"/>
    <property type="project" value="TreeGrafter"/>
</dbReference>
<keyword evidence="5 14" id="KW-0347">Helicase</keyword>
<accession>A0AA48I9K1</accession>
<evidence type="ECO:0000256" key="1">
    <source>
        <dbReference type="ARBA" id="ARBA00022722"/>
    </source>
</evidence>
<dbReference type="PANTHER" id="PTHR11070">
    <property type="entry name" value="UVRD / RECB / PCRA DNA HELICASE FAMILY MEMBER"/>
    <property type="match status" value="1"/>
</dbReference>
<comment type="catalytic activity">
    <reaction evidence="13">
        <text>ATP + H2O = ADP + phosphate + H(+)</text>
        <dbReference type="Rhea" id="RHEA:13065"/>
        <dbReference type="ChEBI" id="CHEBI:15377"/>
        <dbReference type="ChEBI" id="CHEBI:15378"/>
        <dbReference type="ChEBI" id="CHEBI:30616"/>
        <dbReference type="ChEBI" id="CHEBI:43474"/>
        <dbReference type="ChEBI" id="CHEBI:456216"/>
        <dbReference type="EC" id="5.6.2.4"/>
    </reaction>
</comment>
<dbReference type="AlphaFoldDB" id="A0AA48I9K1"/>
<dbReference type="PROSITE" id="PS51198">
    <property type="entry name" value="UVRD_HELICASE_ATP_BIND"/>
    <property type="match status" value="1"/>
</dbReference>
<dbReference type="InterPro" id="IPR038726">
    <property type="entry name" value="PDDEXK_AddAB-type"/>
</dbReference>
<dbReference type="InterPro" id="IPR014016">
    <property type="entry name" value="UvrD-like_ATP-bd"/>
</dbReference>
<keyword evidence="4 14" id="KW-0378">Hydrolase</keyword>
<reference evidence="17" key="1">
    <citation type="journal article" date="2023" name="ISME J.">
        <title>Emergence of putative energy parasites within Clostridia revealed by genome analysis of a novel endosymbiotic clade.</title>
        <authorList>
            <person name="Takahashi K."/>
            <person name="Kuwahara H."/>
            <person name="Horikawa Y."/>
            <person name="Izawa K."/>
            <person name="Kato D."/>
            <person name="Inagaki T."/>
            <person name="Yuki M."/>
            <person name="Ohkuma M."/>
            <person name="Hongoh Y."/>
        </authorList>
    </citation>
    <scope>NUCLEOTIDE SEQUENCE</scope>
    <source>
        <strain evidence="17">RsTa-C01</strain>
    </source>
</reference>
<evidence type="ECO:0000256" key="5">
    <source>
        <dbReference type="ARBA" id="ARBA00022806"/>
    </source>
</evidence>
<dbReference type="GO" id="GO:0004527">
    <property type="term" value="F:exonuclease activity"/>
    <property type="evidence" value="ECO:0007669"/>
    <property type="project" value="UniProtKB-KW"/>
</dbReference>
<dbReference type="SUPFAM" id="SSF52540">
    <property type="entry name" value="P-loop containing nucleoside triphosphate hydrolases"/>
    <property type="match status" value="1"/>
</dbReference>
<evidence type="ECO:0000256" key="11">
    <source>
        <dbReference type="ARBA" id="ARBA00034617"/>
    </source>
</evidence>
<proteinExistence type="predicted"/>
<evidence type="ECO:0000256" key="2">
    <source>
        <dbReference type="ARBA" id="ARBA00022741"/>
    </source>
</evidence>
<dbReference type="GO" id="GO:0003677">
    <property type="term" value="F:DNA binding"/>
    <property type="evidence" value="ECO:0007669"/>
    <property type="project" value="UniProtKB-KW"/>
</dbReference>
<dbReference type="Gene3D" id="1.10.486.10">
    <property type="entry name" value="PCRA, domain 4"/>
    <property type="match status" value="1"/>
</dbReference>
<evidence type="ECO:0000256" key="12">
    <source>
        <dbReference type="ARBA" id="ARBA00034808"/>
    </source>
</evidence>
<evidence type="ECO:0000256" key="6">
    <source>
        <dbReference type="ARBA" id="ARBA00022839"/>
    </source>
</evidence>
<dbReference type="PROSITE" id="PS51217">
    <property type="entry name" value="UVRD_HELICASE_CTER"/>
    <property type="match status" value="1"/>
</dbReference>
<dbReference type="GO" id="GO:0043138">
    <property type="term" value="F:3'-5' DNA helicase activity"/>
    <property type="evidence" value="ECO:0007669"/>
    <property type="project" value="UniProtKB-EC"/>
</dbReference>
<keyword evidence="2 14" id="KW-0547">Nucleotide-binding</keyword>
<evidence type="ECO:0000256" key="3">
    <source>
        <dbReference type="ARBA" id="ARBA00022763"/>
    </source>
</evidence>
<keyword evidence="1" id="KW-0540">Nuclease</keyword>
<protein>
    <recommendedName>
        <fullName evidence="12">DNA 3'-5' helicase</fullName>
        <ecNumber evidence="12">5.6.2.4</ecNumber>
    </recommendedName>
</protein>
<feature type="domain" description="UvrD-like helicase ATP-binding" evidence="15">
    <location>
        <begin position="1"/>
        <end position="426"/>
    </location>
</feature>
<dbReference type="KEGG" id="ptrh:RsTaC01_0430"/>
<comment type="catalytic activity">
    <reaction evidence="11">
        <text>Couples ATP hydrolysis with the unwinding of duplex DNA by translocating in the 3'-5' direction.</text>
        <dbReference type="EC" id="5.6.2.4"/>
    </reaction>
</comment>
<dbReference type="InterPro" id="IPR027417">
    <property type="entry name" value="P-loop_NTPase"/>
</dbReference>
<dbReference type="InterPro" id="IPR014017">
    <property type="entry name" value="DNA_helicase_UvrD-like_C"/>
</dbReference>
<gene>
    <name evidence="17" type="ORF">RsTaC01_0430</name>
</gene>
<dbReference type="InterPro" id="IPR011335">
    <property type="entry name" value="Restrct_endonuc-II-like"/>
</dbReference>
<evidence type="ECO:0000256" key="4">
    <source>
        <dbReference type="ARBA" id="ARBA00022801"/>
    </source>
</evidence>
<evidence type="ECO:0000256" key="14">
    <source>
        <dbReference type="PROSITE-ProRule" id="PRU00560"/>
    </source>
</evidence>
<dbReference type="InterPro" id="IPR011604">
    <property type="entry name" value="PDDEXK-like_dom_sf"/>
</dbReference>
<dbReference type="Pfam" id="PF00580">
    <property type="entry name" value="UvrD-helicase"/>
    <property type="match status" value="1"/>
</dbReference>
<dbReference type="GO" id="GO:0005524">
    <property type="term" value="F:ATP binding"/>
    <property type="evidence" value="ECO:0007669"/>
    <property type="project" value="UniProtKB-UniRule"/>
</dbReference>
<feature type="domain" description="UvrD-like helicase C-terminal" evidence="16">
    <location>
        <begin position="427"/>
        <end position="729"/>
    </location>
</feature>
<evidence type="ECO:0000313" key="17">
    <source>
        <dbReference type="EMBL" id="BED92618.1"/>
    </source>
</evidence>
<dbReference type="EMBL" id="AP027925">
    <property type="protein sequence ID" value="BED92618.1"/>
    <property type="molecule type" value="Genomic_DNA"/>
</dbReference>
<keyword evidence="7 14" id="KW-0067">ATP-binding</keyword>
<evidence type="ECO:0000256" key="13">
    <source>
        <dbReference type="ARBA" id="ARBA00048988"/>
    </source>
</evidence>
<dbReference type="Proteomes" id="UP001335720">
    <property type="component" value="Chromosome"/>
</dbReference>
<evidence type="ECO:0000259" key="15">
    <source>
        <dbReference type="PROSITE" id="PS51198"/>
    </source>
</evidence>
<dbReference type="GO" id="GO:0033202">
    <property type="term" value="C:DNA helicase complex"/>
    <property type="evidence" value="ECO:0007669"/>
    <property type="project" value="TreeGrafter"/>
</dbReference>
<dbReference type="Gene3D" id="3.90.320.10">
    <property type="match status" value="1"/>
</dbReference>